<reference evidence="2 3" key="1">
    <citation type="journal article" date="2020" name="ISME J.">
        <title>Uncovering the hidden diversity of litter-decomposition mechanisms in mushroom-forming fungi.</title>
        <authorList>
            <person name="Floudas D."/>
            <person name="Bentzer J."/>
            <person name="Ahren D."/>
            <person name="Johansson T."/>
            <person name="Persson P."/>
            <person name="Tunlid A."/>
        </authorList>
    </citation>
    <scope>NUCLEOTIDE SEQUENCE [LARGE SCALE GENOMIC DNA]</scope>
    <source>
        <strain evidence="2 3">CBS 101986</strain>
    </source>
</reference>
<name>A0A8H5F436_9AGAR</name>
<feature type="compositionally biased region" description="Polar residues" evidence="1">
    <location>
        <begin position="792"/>
        <end position="814"/>
    </location>
</feature>
<comment type="caution">
    <text evidence="2">The sequence shown here is derived from an EMBL/GenBank/DDBJ whole genome shotgun (WGS) entry which is preliminary data.</text>
</comment>
<evidence type="ECO:0000256" key="1">
    <source>
        <dbReference type="SAM" id="MobiDB-lite"/>
    </source>
</evidence>
<dbReference type="PANTHER" id="PTHR33266">
    <property type="entry name" value="CHROMOSOME 15, WHOLE GENOME SHOTGUN SEQUENCE"/>
    <property type="match status" value="1"/>
</dbReference>
<dbReference type="Proteomes" id="UP000567179">
    <property type="component" value="Unassembled WGS sequence"/>
</dbReference>
<gene>
    <name evidence="2" type="ORF">D9619_000989</name>
</gene>
<feature type="region of interest" description="Disordered" evidence="1">
    <location>
        <begin position="770"/>
        <end position="814"/>
    </location>
</feature>
<sequence length="922" mass="103374">MHSSDSQRDDIAHYLFQKFVLGNDCARPSQIRDKPILYLLARKYLNPLDFEQVPLSYQKDYVSLGVDLLVVILDCPCEQSVLDELSPKLEEVLKRKSKTLRPFLDILIARGVYPDPDLVVRPIVIELGRPMKVTDSEYAWQLEYQGTAHKTLLQNIQTSFKIGVKYSNSGAIIQSSGYGKSRTVDEMATLIPIIPMNVRPTADALQGAFPPSDASLALFFQNTRWGTFSNPIGYLLSFFKLLFELVHDLAKGFKKENFTAALYQCFKDQDRRAKLYTDLAEKMKQIPNEASANEAIASFQELARLFPESKGPVEMVIYIDSARNLASTIVAGTSLYEHMLAATAEFATVGVFFLFISTSSDTEILSSQPELSDSYRFETARGSLVAPFTELSFDCHPSLVKESIQPGLKLKEIQKYSFAVRFGRPLYWTYFEAVSRDKGEAGAWYDILAMAKGQLISSTCLSDTPENSGKLAILDTLLNFEYDIRSPYYHQVASKMVASHLRTVYSIPPSREYMHTGYPSEPVLAAAALSLVQTLPKGFGGLGTLFSLYDSLDSGISEAIIKGEHGENVGKMILLLAYIAAVKEHGFWGYGCGLVDFLKELTGDEFCRDVLISVPDNLKDGTSLEEAFKNSWVRFTHFARAADDSAMTSSMAYVAFIREMAMIACRESRRDVHRVDINIPILLDKDKPITEANMSSILVQFKAGCPGMSKVKVAVREHEIKYFPPLGSSRDAFPDPETPENVKQWQAYHSRPYISLVMELVQAVTPDNMTRFLDNHNSQSRTSQRDHKQDPSDSNLPPTPAPSVSTQTQHTSSGPIHPRYSLFYYGCSPKVYRCIPDKTAELACKTLLQPSPVFSGRPRNRPINPSILQMKPFWSAGPNCFSWVDEPYFKFEPTDSENELEEDLVLVGNLDDFDMDLDTVTC</sequence>
<evidence type="ECO:0000313" key="2">
    <source>
        <dbReference type="EMBL" id="KAF5322528.1"/>
    </source>
</evidence>
<dbReference type="PANTHER" id="PTHR33266:SF1">
    <property type="entry name" value="F-BOX DOMAIN-CONTAINING PROTEIN"/>
    <property type="match status" value="1"/>
</dbReference>
<dbReference type="OrthoDB" id="107110at2759"/>
<accession>A0A8H5F436</accession>
<dbReference type="EMBL" id="JAACJJ010000028">
    <property type="protein sequence ID" value="KAF5322528.1"/>
    <property type="molecule type" value="Genomic_DNA"/>
</dbReference>
<dbReference type="AlphaFoldDB" id="A0A8H5F436"/>
<protein>
    <submittedName>
        <fullName evidence="2">Uncharacterized protein</fullName>
    </submittedName>
</protein>
<organism evidence="2 3">
    <name type="scientific">Psilocybe cf. subviscida</name>
    <dbReference type="NCBI Taxonomy" id="2480587"/>
    <lineage>
        <taxon>Eukaryota</taxon>
        <taxon>Fungi</taxon>
        <taxon>Dikarya</taxon>
        <taxon>Basidiomycota</taxon>
        <taxon>Agaricomycotina</taxon>
        <taxon>Agaricomycetes</taxon>
        <taxon>Agaricomycetidae</taxon>
        <taxon>Agaricales</taxon>
        <taxon>Agaricineae</taxon>
        <taxon>Strophariaceae</taxon>
        <taxon>Psilocybe</taxon>
    </lineage>
</organism>
<proteinExistence type="predicted"/>
<keyword evidence="3" id="KW-1185">Reference proteome</keyword>
<evidence type="ECO:0000313" key="3">
    <source>
        <dbReference type="Proteomes" id="UP000567179"/>
    </source>
</evidence>